<dbReference type="PROSITE" id="PS01086">
    <property type="entry name" value="RIBUL_P_3_EPIMER_2"/>
    <property type="match status" value="1"/>
</dbReference>
<dbReference type="Gene3D" id="3.20.20.70">
    <property type="entry name" value="Aldolase class I"/>
    <property type="match status" value="1"/>
</dbReference>
<sequence length="254" mass="28448">MFYQFLFQEMSSINTLRPIICPSILNSDLSKLADECRSLLQFGADYLHLDVMDGQFVPNLTFGHPVIDCLRRNLGSEPFFDVHMMVVNPEQWVEPMKKAGASQFVFHVEAVESDKSCQMLIDRIKRSGMKVGVAIKPGTPIEKIETLIGMDMILVMTVEPGFGGQKFMSDMMEKVRILRSTHPFLNIQVDGGVNLDNVDICAKAGANVIVSGTGILKTPNPAKAIAVRFFFSTIFLKAYKRDNMLFMKSRNGKN</sequence>
<feature type="binding site" evidence="12">
    <location>
        <position position="48"/>
    </location>
    <ligand>
        <name>a divalent metal cation</name>
        <dbReference type="ChEBI" id="CHEBI:60240"/>
    </ligand>
</feature>
<dbReference type="NCBIfam" id="NF004076">
    <property type="entry name" value="PRK05581.1-4"/>
    <property type="match status" value="1"/>
</dbReference>
<dbReference type="NCBIfam" id="TIGR01163">
    <property type="entry name" value="rpe"/>
    <property type="match status" value="1"/>
</dbReference>
<dbReference type="PIRSF" id="PIRSF001461">
    <property type="entry name" value="RPE"/>
    <property type="match status" value="1"/>
</dbReference>
<feature type="active site" description="Proton acceptor" evidence="11">
    <location>
        <position position="50"/>
    </location>
</feature>
<organism evidence="16">
    <name type="scientific">Brugia pahangi</name>
    <name type="common">Filarial nematode worm</name>
    <dbReference type="NCBI Taxonomy" id="6280"/>
    <lineage>
        <taxon>Eukaryota</taxon>
        <taxon>Metazoa</taxon>
        <taxon>Ecdysozoa</taxon>
        <taxon>Nematoda</taxon>
        <taxon>Chromadorea</taxon>
        <taxon>Rhabditida</taxon>
        <taxon>Spirurina</taxon>
        <taxon>Spiruromorpha</taxon>
        <taxon>Filarioidea</taxon>
        <taxon>Onchocercidae</taxon>
        <taxon>Brugia</taxon>
    </lineage>
</organism>
<evidence type="ECO:0000256" key="1">
    <source>
        <dbReference type="ARBA" id="ARBA00001782"/>
    </source>
</evidence>
<gene>
    <name evidence="14" type="ORF">BPAG_LOCUS12575</name>
</gene>
<keyword evidence="15" id="KW-1185">Reference proteome</keyword>
<evidence type="ECO:0000256" key="11">
    <source>
        <dbReference type="PIRSR" id="PIRSR001461-1"/>
    </source>
</evidence>
<accession>A0A0N4TUX3</accession>
<dbReference type="GO" id="GO:0004750">
    <property type="term" value="F:D-ribulose-phosphate 3-epimerase activity"/>
    <property type="evidence" value="ECO:0007669"/>
    <property type="project" value="UniProtKB-EC"/>
</dbReference>
<evidence type="ECO:0000256" key="5">
    <source>
        <dbReference type="ARBA" id="ARBA00001954"/>
    </source>
</evidence>
<feature type="binding site" evidence="13">
    <location>
        <position position="83"/>
    </location>
    <ligand>
        <name>substrate</name>
    </ligand>
</feature>
<dbReference type="InterPro" id="IPR026019">
    <property type="entry name" value="Ribul_P_3_epim"/>
</dbReference>
<evidence type="ECO:0000256" key="10">
    <source>
        <dbReference type="PIRNR" id="PIRNR001461"/>
    </source>
</evidence>
<evidence type="ECO:0000256" key="9">
    <source>
        <dbReference type="ARBA" id="ARBA00023235"/>
    </source>
</evidence>
<evidence type="ECO:0000256" key="6">
    <source>
        <dbReference type="ARBA" id="ARBA00009541"/>
    </source>
</evidence>
<evidence type="ECO:0000256" key="12">
    <source>
        <dbReference type="PIRSR" id="PIRSR001461-2"/>
    </source>
</evidence>
<dbReference type="InterPro" id="IPR013785">
    <property type="entry name" value="Aldolase_TIM"/>
</dbReference>
<feature type="binding site" evidence="12">
    <location>
        <position position="83"/>
    </location>
    <ligand>
        <name>a divalent metal cation</name>
        <dbReference type="ChEBI" id="CHEBI:60240"/>
    </ligand>
</feature>
<feature type="binding site" evidence="13">
    <location>
        <position position="23"/>
    </location>
    <ligand>
        <name>substrate</name>
    </ligand>
</feature>
<comment type="cofactor">
    <cofactor evidence="5">
        <name>Fe(2+)</name>
        <dbReference type="ChEBI" id="CHEBI:29033"/>
    </cofactor>
</comment>
<dbReference type="PROSITE" id="PS01085">
    <property type="entry name" value="RIBUL_P_3_EPIMER_1"/>
    <property type="match status" value="1"/>
</dbReference>
<dbReference type="HAMAP" id="MF_02227">
    <property type="entry name" value="RPE"/>
    <property type="match status" value="1"/>
</dbReference>
<dbReference type="Proteomes" id="UP000278627">
    <property type="component" value="Unassembled WGS sequence"/>
</dbReference>
<dbReference type="SUPFAM" id="SSF51366">
    <property type="entry name" value="Ribulose-phoshate binding barrel"/>
    <property type="match status" value="1"/>
</dbReference>
<comment type="cofactor">
    <cofactor evidence="3">
        <name>Co(2+)</name>
        <dbReference type="ChEBI" id="CHEBI:48828"/>
    </cofactor>
</comment>
<dbReference type="InterPro" id="IPR000056">
    <property type="entry name" value="Ribul_P_3_epim-like"/>
</dbReference>
<keyword evidence="9 10" id="KW-0413">Isomerase</keyword>
<evidence type="ECO:0000313" key="15">
    <source>
        <dbReference type="Proteomes" id="UP000278627"/>
    </source>
</evidence>
<dbReference type="InterPro" id="IPR011060">
    <property type="entry name" value="RibuloseP-bd_barrel"/>
</dbReference>
<dbReference type="GO" id="GO:0046872">
    <property type="term" value="F:metal ion binding"/>
    <property type="evidence" value="ECO:0007669"/>
    <property type="project" value="UniProtKB-KW"/>
</dbReference>
<dbReference type="EC" id="5.1.3.1" evidence="7 10"/>
<evidence type="ECO:0000256" key="7">
    <source>
        <dbReference type="ARBA" id="ARBA00013188"/>
    </source>
</evidence>
<evidence type="ECO:0000256" key="4">
    <source>
        <dbReference type="ARBA" id="ARBA00001947"/>
    </source>
</evidence>
<reference evidence="16" key="1">
    <citation type="submission" date="2016-04" db="UniProtKB">
        <authorList>
            <consortium name="WormBaseParasite"/>
        </authorList>
    </citation>
    <scope>IDENTIFICATION</scope>
</reference>
<comment type="catalytic activity">
    <reaction evidence="1 10">
        <text>D-ribulose 5-phosphate = D-xylulose 5-phosphate</text>
        <dbReference type="Rhea" id="RHEA:13677"/>
        <dbReference type="ChEBI" id="CHEBI:57737"/>
        <dbReference type="ChEBI" id="CHEBI:58121"/>
        <dbReference type="EC" id="5.1.3.1"/>
    </reaction>
</comment>
<keyword evidence="12" id="KW-0862">Zinc</keyword>
<keyword evidence="8 12" id="KW-0479">Metal-binding</keyword>
<dbReference type="GO" id="GO:0005975">
    <property type="term" value="P:carbohydrate metabolic process"/>
    <property type="evidence" value="ECO:0007669"/>
    <property type="project" value="InterPro"/>
</dbReference>
<reference evidence="14 15" key="2">
    <citation type="submission" date="2018-11" db="EMBL/GenBank/DDBJ databases">
        <authorList>
            <consortium name="Pathogen Informatics"/>
        </authorList>
    </citation>
    <scope>NUCLEOTIDE SEQUENCE [LARGE SCALE GENOMIC DNA]</scope>
</reference>
<dbReference type="PANTHER" id="PTHR11749">
    <property type="entry name" value="RIBULOSE-5-PHOSPHATE-3-EPIMERASE"/>
    <property type="match status" value="1"/>
</dbReference>
<protein>
    <recommendedName>
        <fullName evidence="7 10">Ribulose-phosphate 3-epimerase</fullName>
        <ecNumber evidence="7 10">5.1.3.1</ecNumber>
    </recommendedName>
</protein>
<comment type="cofactor">
    <cofactor evidence="4">
        <name>Zn(2+)</name>
        <dbReference type="ChEBI" id="CHEBI:29105"/>
    </cofactor>
</comment>
<feature type="binding site" evidence="12">
    <location>
        <position position="190"/>
    </location>
    <ligand>
        <name>a divalent metal cation</name>
        <dbReference type="ChEBI" id="CHEBI:60240"/>
    </ligand>
</feature>
<dbReference type="CDD" id="cd00429">
    <property type="entry name" value="RPE"/>
    <property type="match status" value="1"/>
</dbReference>
<keyword evidence="12" id="KW-0464">Manganese</keyword>
<name>A0A0N4TUX3_BRUPA</name>
<feature type="binding site" evidence="13">
    <location>
        <position position="192"/>
    </location>
    <ligand>
        <name>substrate</name>
    </ligand>
</feature>
<dbReference type="GO" id="GO:0006098">
    <property type="term" value="P:pentose-phosphate shunt"/>
    <property type="evidence" value="ECO:0007669"/>
    <property type="project" value="InterPro"/>
</dbReference>
<feature type="binding site" evidence="13">
    <location>
        <begin position="161"/>
        <end position="164"/>
    </location>
    <ligand>
        <name>substrate</name>
    </ligand>
</feature>
<feature type="active site" description="Proton donor" evidence="11">
    <location>
        <position position="190"/>
    </location>
</feature>
<evidence type="ECO:0000313" key="14">
    <source>
        <dbReference type="EMBL" id="VDN93761.1"/>
    </source>
</evidence>
<dbReference type="WBParaSite" id="BPAG_0001261301-mRNA-1">
    <property type="protein sequence ID" value="BPAG_0001261301-mRNA-1"/>
    <property type="gene ID" value="BPAG_0001261301"/>
</dbReference>
<dbReference type="EMBL" id="UZAD01013304">
    <property type="protein sequence ID" value="VDN93761.1"/>
    <property type="molecule type" value="Genomic_DNA"/>
</dbReference>
<evidence type="ECO:0000313" key="16">
    <source>
        <dbReference type="WBParaSite" id="BPAG_0001261301-mRNA-1"/>
    </source>
</evidence>
<evidence type="ECO:0000256" key="13">
    <source>
        <dbReference type="PIRSR" id="PIRSR001461-3"/>
    </source>
</evidence>
<dbReference type="AlphaFoldDB" id="A0A0N4TUX3"/>
<evidence type="ECO:0000256" key="3">
    <source>
        <dbReference type="ARBA" id="ARBA00001941"/>
    </source>
</evidence>
<proteinExistence type="inferred from homology"/>
<dbReference type="FunFam" id="3.20.20.70:FF:000171">
    <property type="entry name" value="Ribulose-phosphate 3-epimerase"/>
    <property type="match status" value="1"/>
</dbReference>
<feature type="binding site" evidence="13">
    <location>
        <begin position="212"/>
        <end position="213"/>
    </location>
    <ligand>
        <name>substrate</name>
    </ligand>
</feature>
<comment type="cofactor">
    <cofactor evidence="2">
        <name>Mn(2+)</name>
        <dbReference type="ChEBI" id="CHEBI:29035"/>
    </cofactor>
</comment>
<evidence type="ECO:0000256" key="8">
    <source>
        <dbReference type="ARBA" id="ARBA00022723"/>
    </source>
</evidence>
<comment type="cofactor">
    <cofactor evidence="12">
        <name>a divalent metal cation</name>
        <dbReference type="ChEBI" id="CHEBI:60240"/>
    </cofactor>
    <text evidence="12">Binds 1 divalent metal cation per subunit.</text>
</comment>
<comment type="similarity">
    <text evidence="6 10">Belongs to the ribulose-phosphate 3-epimerase family.</text>
</comment>
<keyword evidence="10" id="KW-0119">Carbohydrate metabolism</keyword>
<feature type="binding site" evidence="12">
    <location>
        <position position="50"/>
    </location>
    <ligand>
        <name>a divalent metal cation</name>
        <dbReference type="ChEBI" id="CHEBI:60240"/>
    </ligand>
</feature>
<dbReference type="Pfam" id="PF00834">
    <property type="entry name" value="Ribul_P_3_epim"/>
    <property type="match status" value="1"/>
</dbReference>
<dbReference type="STRING" id="6280.A0A0N4TUX3"/>
<evidence type="ECO:0000256" key="2">
    <source>
        <dbReference type="ARBA" id="ARBA00001936"/>
    </source>
</evidence>
<keyword evidence="12" id="KW-0170">Cobalt</keyword>